<dbReference type="EMBL" id="ABOSXX010000006">
    <property type="protein sequence ID" value="ELV3679395.1"/>
    <property type="molecule type" value="Genomic_DNA"/>
</dbReference>
<comment type="caution">
    <text evidence="1">The sequence shown here is derived from an EMBL/GenBank/DDBJ whole genome shotgun (WGS) entry which is preliminary data.</text>
</comment>
<evidence type="ECO:0000313" key="2">
    <source>
        <dbReference type="Proteomes" id="UP001279522"/>
    </source>
</evidence>
<dbReference type="RefSeq" id="WP_172750035.1">
    <property type="nucleotide sequence ID" value="NZ_CBDITY010000001.1"/>
</dbReference>
<gene>
    <name evidence="1" type="ORF">SGX49_001804</name>
</gene>
<name>A0AAN4D060_CITFR</name>
<dbReference type="Proteomes" id="UP001279522">
    <property type="component" value="Unassembled WGS sequence"/>
</dbReference>
<protein>
    <submittedName>
        <fullName evidence="1">Uncharacterized protein</fullName>
    </submittedName>
</protein>
<sequence>MNLEKYHELAAYLKHLADIQKSEGRDYSIVDHKLLVTTSAAIEQLLMEIKDCMEGKEQ</sequence>
<dbReference type="AlphaFoldDB" id="A0AAN4D060"/>
<proteinExistence type="predicted"/>
<evidence type="ECO:0000313" key="1">
    <source>
        <dbReference type="EMBL" id="ELV3679395.1"/>
    </source>
</evidence>
<accession>A0AAN4D060</accession>
<reference evidence="1" key="1">
    <citation type="submission" date="2023-05" db="EMBL/GenBank/DDBJ databases">
        <authorList>
            <consortium name="Clinical and Environmental Microbiology Branch: Whole genome sequencing antimicrobial resistance pathogens in the healthcare setting"/>
        </authorList>
    </citation>
    <scope>NUCLEOTIDE SEQUENCE</scope>
    <source>
        <strain evidence="1">2023GN-00287</strain>
    </source>
</reference>
<organism evidence="1 2">
    <name type="scientific">Citrobacter freundii</name>
    <dbReference type="NCBI Taxonomy" id="546"/>
    <lineage>
        <taxon>Bacteria</taxon>
        <taxon>Pseudomonadati</taxon>
        <taxon>Pseudomonadota</taxon>
        <taxon>Gammaproteobacteria</taxon>
        <taxon>Enterobacterales</taxon>
        <taxon>Enterobacteriaceae</taxon>
        <taxon>Citrobacter</taxon>
        <taxon>Citrobacter freundii complex</taxon>
    </lineage>
</organism>